<evidence type="ECO:0000256" key="1">
    <source>
        <dbReference type="SAM" id="SignalP"/>
    </source>
</evidence>
<keyword evidence="3" id="KW-0808">Transferase</keyword>
<protein>
    <submittedName>
        <fullName evidence="3">TKL/DRK protein kinase</fullName>
    </submittedName>
</protein>
<proteinExistence type="predicted"/>
<gene>
    <name evidence="3" type="ORF">SDRG_03360</name>
</gene>
<dbReference type="Gene3D" id="1.10.510.10">
    <property type="entry name" value="Transferase(Phosphotransferase) domain 1"/>
    <property type="match status" value="1"/>
</dbReference>
<sequence length="625" mass="66598">MLRRPMAAVLAVVGVTLAEVACPYTGPSLSTGYCMNDSTALCVVDSRCAEVASWTTASLIASRGLVTTSASALLQIPDFSMLRFVGNGIKTVGDLSKAPNGSAIANCMTLVIAFNPGVQLDKMVLPASLSILALPNNGLSTLPATVLWPARLTSIVLDNNTLQSYVNGPVVDTISLYNNSLVALENYDWRRTSHVNLDANAITSIKNVQLSTTLMTFRCDRCELAEFTLDMPSYLALKDAKNVVIGASKVLSCAAGGTLLGIPNGNSLSIAVCVSPEPFFNSSHASPGPIVWGSLAGLAVVVISAFAFKRQCAQQSGSGHSYFKTSDDGTAPSSVSDASMHDRLDMTDLLPFRIDEALLTKQRVLASGAFGQVFLGSYRGQAVAIKALLPHRTAIKDVCGLVAEAKLLSKLSSPYIVRFLGAAWSRPIDLWCVVEYMDLGDLRQLLATNVVLIESARLEMALAIAEGLLYLHSLDVIHRDLKSRNVLLNTGGHIKLTDFGVAREVSSGTMTAGVGTCRWVAPEVLQSGHYTTAADIYSFGVILSELDTRGLPYAELRNARGHALSDSVIATRVLQGTLAPSFSVDGPAWLRALGADCLCMDADIRPNALQISTRLRQTQRDLLTA</sequence>
<dbReference type="RefSeq" id="XP_008607215.1">
    <property type="nucleotide sequence ID" value="XM_008608993.1"/>
</dbReference>
<feature type="domain" description="Protein kinase" evidence="2">
    <location>
        <begin position="359"/>
        <end position="623"/>
    </location>
</feature>
<keyword evidence="1" id="KW-0732">Signal</keyword>
<dbReference type="SMART" id="SM00220">
    <property type="entry name" value="S_TKc"/>
    <property type="match status" value="1"/>
</dbReference>
<dbReference type="InterPro" id="IPR032675">
    <property type="entry name" value="LRR_dom_sf"/>
</dbReference>
<name>T0QM49_SAPDV</name>
<organism evidence="3 4">
    <name type="scientific">Saprolegnia diclina (strain VS20)</name>
    <dbReference type="NCBI Taxonomy" id="1156394"/>
    <lineage>
        <taxon>Eukaryota</taxon>
        <taxon>Sar</taxon>
        <taxon>Stramenopiles</taxon>
        <taxon>Oomycota</taxon>
        <taxon>Saprolegniomycetes</taxon>
        <taxon>Saprolegniales</taxon>
        <taxon>Saprolegniaceae</taxon>
        <taxon>Saprolegnia</taxon>
    </lineage>
</organism>
<evidence type="ECO:0000259" key="2">
    <source>
        <dbReference type="PROSITE" id="PS50011"/>
    </source>
</evidence>
<dbReference type="Proteomes" id="UP000030762">
    <property type="component" value="Unassembled WGS sequence"/>
</dbReference>
<dbReference type="eggNOG" id="KOG0192">
    <property type="taxonomic scope" value="Eukaryota"/>
</dbReference>
<dbReference type="InterPro" id="IPR008271">
    <property type="entry name" value="Ser/Thr_kinase_AS"/>
</dbReference>
<dbReference type="InterPro" id="IPR001245">
    <property type="entry name" value="Ser-Thr/Tyr_kinase_cat_dom"/>
</dbReference>
<accession>T0QM49</accession>
<dbReference type="PROSITE" id="PS00108">
    <property type="entry name" value="PROTEIN_KINASE_ST"/>
    <property type="match status" value="1"/>
</dbReference>
<evidence type="ECO:0000313" key="3">
    <source>
        <dbReference type="EMBL" id="EQC39154.1"/>
    </source>
</evidence>
<dbReference type="GO" id="GO:0004674">
    <property type="term" value="F:protein serine/threonine kinase activity"/>
    <property type="evidence" value="ECO:0007669"/>
    <property type="project" value="TreeGrafter"/>
</dbReference>
<dbReference type="PRINTS" id="PR00109">
    <property type="entry name" value="TYRKINASE"/>
</dbReference>
<dbReference type="EMBL" id="JH767139">
    <property type="protein sequence ID" value="EQC39154.1"/>
    <property type="molecule type" value="Genomic_DNA"/>
</dbReference>
<dbReference type="GeneID" id="19944087"/>
<evidence type="ECO:0000313" key="4">
    <source>
        <dbReference type="Proteomes" id="UP000030762"/>
    </source>
</evidence>
<dbReference type="GO" id="GO:0005524">
    <property type="term" value="F:ATP binding"/>
    <property type="evidence" value="ECO:0007669"/>
    <property type="project" value="InterPro"/>
</dbReference>
<dbReference type="PANTHER" id="PTHR44329:SF214">
    <property type="entry name" value="PROTEIN KINASE DOMAIN-CONTAINING PROTEIN"/>
    <property type="match status" value="1"/>
</dbReference>
<dbReference type="InterPro" id="IPR000719">
    <property type="entry name" value="Prot_kinase_dom"/>
</dbReference>
<dbReference type="SUPFAM" id="SSF52058">
    <property type="entry name" value="L domain-like"/>
    <property type="match status" value="1"/>
</dbReference>
<feature type="signal peptide" evidence="1">
    <location>
        <begin position="1"/>
        <end position="18"/>
    </location>
</feature>
<keyword evidence="4" id="KW-1185">Reference proteome</keyword>
<keyword evidence="3" id="KW-0418">Kinase</keyword>
<dbReference type="AlphaFoldDB" id="T0QM49"/>
<dbReference type="SUPFAM" id="SSF56112">
    <property type="entry name" value="Protein kinase-like (PK-like)"/>
    <property type="match status" value="1"/>
</dbReference>
<dbReference type="Pfam" id="PF00069">
    <property type="entry name" value="Pkinase"/>
    <property type="match status" value="1"/>
</dbReference>
<dbReference type="InterPro" id="IPR011009">
    <property type="entry name" value="Kinase-like_dom_sf"/>
</dbReference>
<dbReference type="InterPro" id="IPR051681">
    <property type="entry name" value="Ser/Thr_Kinases-Pseudokinases"/>
</dbReference>
<dbReference type="Gene3D" id="3.80.10.10">
    <property type="entry name" value="Ribonuclease Inhibitor"/>
    <property type="match status" value="1"/>
</dbReference>
<reference evidence="3 4" key="1">
    <citation type="submission" date="2012-04" db="EMBL/GenBank/DDBJ databases">
        <title>The Genome Sequence of Saprolegnia declina VS20.</title>
        <authorList>
            <consortium name="The Broad Institute Genome Sequencing Platform"/>
            <person name="Russ C."/>
            <person name="Nusbaum C."/>
            <person name="Tyler B."/>
            <person name="van West P."/>
            <person name="Dieguez-Uribeondo J."/>
            <person name="de Bruijn I."/>
            <person name="Tripathy S."/>
            <person name="Jiang R."/>
            <person name="Young S.K."/>
            <person name="Zeng Q."/>
            <person name="Gargeya S."/>
            <person name="Fitzgerald M."/>
            <person name="Haas B."/>
            <person name="Abouelleil A."/>
            <person name="Alvarado L."/>
            <person name="Arachchi H.M."/>
            <person name="Berlin A."/>
            <person name="Chapman S.B."/>
            <person name="Goldberg J."/>
            <person name="Griggs A."/>
            <person name="Gujja S."/>
            <person name="Hansen M."/>
            <person name="Howarth C."/>
            <person name="Imamovic A."/>
            <person name="Larimer J."/>
            <person name="McCowen C."/>
            <person name="Montmayeur A."/>
            <person name="Murphy C."/>
            <person name="Neiman D."/>
            <person name="Pearson M."/>
            <person name="Priest M."/>
            <person name="Roberts A."/>
            <person name="Saif S."/>
            <person name="Shea T."/>
            <person name="Sisk P."/>
            <person name="Sykes S."/>
            <person name="Wortman J."/>
            <person name="Nusbaum C."/>
            <person name="Birren B."/>
        </authorList>
    </citation>
    <scope>NUCLEOTIDE SEQUENCE [LARGE SCALE GENOMIC DNA]</scope>
    <source>
        <strain evidence="3 4">VS20</strain>
    </source>
</reference>
<dbReference type="PANTHER" id="PTHR44329">
    <property type="entry name" value="SERINE/THREONINE-PROTEIN KINASE TNNI3K-RELATED"/>
    <property type="match status" value="1"/>
</dbReference>
<dbReference type="STRING" id="1156394.T0QM49"/>
<dbReference type="InParanoid" id="T0QM49"/>
<dbReference type="OrthoDB" id="346907at2759"/>
<dbReference type="PROSITE" id="PS50011">
    <property type="entry name" value="PROTEIN_KINASE_DOM"/>
    <property type="match status" value="1"/>
</dbReference>
<feature type="chain" id="PRO_5004569995" evidence="1">
    <location>
        <begin position="19"/>
        <end position="625"/>
    </location>
</feature>
<dbReference type="OMA" id="CMNDSTA"/>
<dbReference type="VEuPathDB" id="FungiDB:SDRG_03360"/>